<dbReference type="PANTHER" id="PTHR48045:SF11">
    <property type="entry name" value="UDP-GLYCOSYLTRANSFERASE 72B1"/>
    <property type="match status" value="1"/>
</dbReference>
<comment type="caution">
    <text evidence="1">The sequence shown here is derived from an EMBL/GenBank/DDBJ whole genome shotgun (WGS) entry which is preliminary data.</text>
</comment>
<name>A0AAP0REN7_LIQFO</name>
<evidence type="ECO:0000313" key="2">
    <source>
        <dbReference type="Proteomes" id="UP001415857"/>
    </source>
</evidence>
<dbReference type="AlphaFoldDB" id="A0AAP0REN7"/>
<proteinExistence type="predicted"/>
<organism evidence="1 2">
    <name type="scientific">Liquidambar formosana</name>
    <name type="common">Formosan gum</name>
    <dbReference type="NCBI Taxonomy" id="63359"/>
    <lineage>
        <taxon>Eukaryota</taxon>
        <taxon>Viridiplantae</taxon>
        <taxon>Streptophyta</taxon>
        <taxon>Embryophyta</taxon>
        <taxon>Tracheophyta</taxon>
        <taxon>Spermatophyta</taxon>
        <taxon>Magnoliopsida</taxon>
        <taxon>eudicotyledons</taxon>
        <taxon>Gunneridae</taxon>
        <taxon>Pentapetalae</taxon>
        <taxon>Saxifragales</taxon>
        <taxon>Altingiaceae</taxon>
        <taxon>Liquidambar</taxon>
    </lineage>
</organism>
<gene>
    <name evidence="1" type="ORF">L1049_022555</name>
</gene>
<protein>
    <submittedName>
        <fullName evidence="1">Uncharacterized protein</fullName>
    </submittedName>
</protein>
<dbReference type="EMBL" id="JBBPBK010000011">
    <property type="protein sequence ID" value="KAK9275293.1"/>
    <property type="molecule type" value="Genomic_DNA"/>
</dbReference>
<dbReference type="SUPFAM" id="SSF53756">
    <property type="entry name" value="UDP-Glycosyltransferase/glycogen phosphorylase"/>
    <property type="match status" value="1"/>
</dbReference>
<evidence type="ECO:0000313" key="1">
    <source>
        <dbReference type="EMBL" id="KAK9275293.1"/>
    </source>
</evidence>
<accession>A0AAP0REN7</accession>
<keyword evidence="2" id="KW-1185">Reference proteome</keyword>
<sequence>MGLSLMLHLPKLDETYSSEYRDLPEPITLPGCVPLHGRDLVDPVQDKKNDFYGVFLQHSKRHRLAAGILVNSFLDLEPGAFKALREEVESEEIAKYVRELIEGEEGKVIRNKMRDLKDAAARVLSQDGSSTESLAEVAQTLMNQKSM</sequence>
<dbReference type="Proteomes" id="UP001415857">
    <property type="component" value="Unassembled WGS sequence"/>
</dbReference>
<reference evidence="1 2" key="1">
    <citation type="journal article" date="2024" name="Plant J.">
        <title>Genome sequences and population genomics reveal climatic adaptation and genomic divergence between two closely related sweetgum species.</title>
        <authorList>
            <person name="Xu W.Q."/>
            <person name="Ren C.Q."/>
            <person name="Zhang X.Y."/>
            <person name="Comes H.P."/>
            <person name="Liu X.H."/>
            <person name="Li Y.G."/>
            <person name="Kettle C.J."/>
            <person name="Jalonen R."/>
            <person name="Gaisberger H."/>
            <person name="Ma Y.Z."/>
            <person name="Qiu Y.X."/>
        </authorList>
    </citation>
    <scope>NUCLEOTIDE SEQUENCE [LARGE SCALE GENOMIC DNA]</scope>
    <source>
        <strain evidence="1">Hangzhou</strain>
    </source>
</reference>
<dbReference type="Gene3D" id="3.40.50.2000">
    <property type="entry name" value="Glycogen Phosphorylase B"/>
    <property type="match status" value="1"/>
</dbReference>
<dbReference type="PANTHER" id="PTHR48045">
    <property type="entry name" value="UDP-GLYCOSYLTRANSFERASE 72B1"/>
    <property type="match status" value="1"/>
</dbReference>